<dbReference type="EMBL" id="VWOX01000019">
    <property type="protein sequence ID" value="KAA5539495.1"/>
    <property type="molecule type" value="Genomic_DNA"/>
</dbReference>
<dbReference type="InterPro" id="IPR036291">
    <property type="entry name" value="NAD(P)-bd_dom_sf"/>
</dbReference>
<dbReference type="Gene3D" id="3.40.50.720">
    <property type="entry name" value="NAD(P)-binding Rossmann-like Domain"/>
    <property type="match status" value="1"/>
</dbReference>
<dbReference type="RefSeq" id="WP_150079266.1">
    <property type="nucleotide sequence ID" value="NZ_VWOX01000019.1"/>
</dbReference>
<feature type="domain" description="Gfo/Idh/MocA-like oxidoreductase N-terminal" evidence="1">
    <location>
        <begin position="1"/>
        <end position="128"/>
    </location>
</feature>
<dbReference type="Proteomes" id="UP000324479">
    <property type="component" value="Unassembled WGS sequence"/>
</dbReference>
<dbReference type="Gene3D" id="3.30.360.10">
    <property type="entry name" value="Dihydrodipicolinate Reductase, domain 2"/>
    <property type="match status" value="1"/>
</dbReference>
<organism evidence="3 4">
    <name type="scientific">Roseiconus nitratireducens</name>
    <dbReference type="NCBI Taxonomy" id="2605748"/>
    <lineage>
        <taxon>Bacteria</taxon>
        <taxon>Pseudomonadati</taxon>
        <taxon>Planctomycetota</taxon>
        <taxon>Planctomycetia</taxon>
        <taxon>Pirellulales</taxon>
        <taxon>Pirellulaceae</taxon>
        <taxon>Roseiconus</taxon>
    </lineage>
</organism>
<dbReference type="SUPFAM" id="SSF51735">
    <property type="entry name" value="NAD(P)-binding Rossmann-fold domains"/>
    <property type="match status" value="1"/>
</dbReference>
<name>A0A5M6D2W6_9BACT</name>
<dbReference type="Pfam" id="PF22725">
    <property type="entry name" value="GFO_IDH_MocA_C3"/>
    <property type="match status" value="1"/>
</dbReference>
<dbReference type="InterPro" id="IPR000683">
    <property type="entry name" value="Gfo/Idh/MocA-like_OxRdtase_N"/>
</dbReference>
<dbReference type="Pfam" id="PF01408">
    <property type="entry name" value="GFO_IDH_MocA"/>
    <property type="match status" value="1"/>
</dbReference>
<keyword evidence="4" id="KW-1185">Reference proteome</keyword>
<gene>
    <name evidence="3" type="ORF">FYK55_24500</name>
</gene>
<dbReference type="InterPro" id="IPR055170">
    <property type="entry name" value="GFO_IDH_MocA-like_dom"/>
</dbReference>
<dbReference type="AlphaFoldDB" id="A0A5M6D2W6"/>
<evidence type="ECO:0000313" key="4">
    <source>
        <dbReference type="Proteomes" id="UP000324479"/>
    </source>
</evidence>
<evidence type="ECO:0000313" key="3">
    <source>
        <dbReference type="EMBL" id="KAA5539495.1"/>
    </source>
</evidence>
<accession>A0A5M6D2W6</accession>
<dbReference type="PANTHER" id="PTHR43377:SF1">
    <property type="entry name" value="BILIVERDIN REDUCTASE A"/>
    <property type="match status" value="1"/>
</dbReference>
<feature type="domain" description="GFO/IDH/MocA-like oxidoreductase" evidence="2">
    <location>
        <begin position="145"/>
        <end position="254"/>
    </location>
</feature>
<dbReference type="InterPro" id="IPR051450">
    <property type="entry name" value="Gfo/Idh/MocA_Oxidoreductases"/>
</dbReference>
<reference evidence="3 4" key="1">
    <citation type="submission" date="2019-08" db="EMBL/GenBank/DDBJ databases">
        <authorList>
            <person name="Dhanesh K."/>
            <person name="Kumar G."/>
            <person name="Sasikala C."/>
            <person name="Venkata Ramana C."/>
        </authorList>
    </citation>
    <scope>NUCLEOTIDE SEQUENCE [LARGE SCALE GENOMIC DNA]</scope>
    <source>
        <strain evidence="3 4">JC645</strain>
    </source>
</reference>
<proteinExistence type="predicted"/>
<protein>
    <submittedName>
        <fullName evidence="3">Gfo/Idh/MocA family oxidoreductase</fullName>
    </submittedName>
</protein>
<dbReference type="PANTHER" id="PTHR43377">
    <property type="entry name" value="BILIVERDIN REDUCTASE A"/>
    <property type="match status" value="1"/>
</dbReference>
<evidence type="ECO:0000259" key="2">
    <source>
        <dbReference type="Pfam" id="PF22725"/>
    </source>
</evidence>
<sequence>MRAGIVGVGFMGWIHYLAYQRSNQADLVAFCSRNESKRRGDWTGIQGNFGPPGEQIDVSNLAVYETLDEMLTDESIDLIDICLPPSLHVEAIEKSLAAGKKVLCEKPLALTAEDARRLATLGAPSDVMVAHILPFIPEFGLLVQAATDGRWGKPIAGRFKRTISPPDWIPDFYNPDTVGGPLIDLHVHDAHLICLLFGMPESVETSCTRVDGVPKFYETLFRYADDRPVSAGGGVIDSPARGFTHGYEVSFERATVQFEFAAYADGTTASIPLVILHADGTVERPDLGEGDQIDHFVDEINAAAESVRSGKPSPMLSGELAANAIELCQWQSR</sequence>
<evidence type="ECO:0000259" key="1">
    <source>
        <dbReference type="Pfam" id="PF01408"/>
    </source>
</evidence>
<dbReference type="SUPFAM" id="SSF55347">
    <property type="entry name" value="Glyceraldehyde-3-phosphate dehydrogenase-like, C-terminal domain"/>
    <property type="match status" value="1"/>
</dbReference>
<dbReference type="GO" id="GO:0000166">
    <property type="term" value="F:nucleotide binding"/>
    <property type="evidence" value="ECO:0007669"/>
    <property type="project" value="InterPro"/>
</dbReference>
<comment type="caution">
    <text evidence="3">The sequence shown here is derived from an EMBL/GenBank/DDBJ whole genome shotgun (WGS) entry which is preliminary data.</text>
</comment>